<comment type="catalytic activity">
    <reaction evidence="9">
        <text>S-methyl-5'-thioadenosine + phosphate = 5-(methylsulfanyl)-alpha-D-ribose 1-phosphate + adenine</text>
        <dbReference type="Rhea" id="RHEA:11852"/>
        <dbReference type="ChEBI" id="CHEBI:16708"/>
        <dbReference type="ChEBI" id="CHEBI:17509"/>
        <dbReference type="ChEBI" id="CHEBI:43474"/>
        <dbReference type="ChEBI" id="CHEBI:58533"/>
        <dbReference type="EC" id="2.4.2.28"/>
    </reaction>
    <physiologicalReaction direction="left-to-right" evidence="9">
        <dbReference type="Rhea" id="RHEA:11853"/>
    </physiologicalReaction>
</comment>
<keyword evidence="6" id="KW-0862">Zinc</keyword>
<dbReference type="InterPro" id="IPR003730">
    <property type="entry name" value="Cu_polyphenol_OxRdtase"/>
</dbReference>
<dbReference type="Proteomes" id="UP000215188">
    <property type="component" value="Unassembled WGS sequence"/>
</dbReference>
<keyword evidence="4" id="KW-0479">Metal-binding</keyword>
<gene>
    <name evidence="11" type="ORF">AOC33_05675</name>
</gene>
<dbReference type="RefSeq" id="WP_089515686.1">
    <property type="nucleotide sequence ID" value="NZ_NJGG01000002.1"/>
</dbReference>
<evidence type="ECO:0000256" key="9">
    <source>
        <dbReference type="ARBA" id="ARBA00049893"/>
    </source>
</evidence>
<dbReference type="EMBL" id="NJGG01000002">
    <property type="protein sequence ID" value="OXL14816.1"/>
    <property type="molecule type" value="Genomic_DNA"/>
</dbReference>
<evidence type="ECO:0000256" key="10">
    <source>
        <dbReference type="RuleBase" id="RU361274"/>
    </source>
</evidence>
<evidence type="ECO:0000256" key="7">
    <source>
        <dbReference type="ARBA" id="ARBA00047989"/>
    </source>
</evidence>
<proteinExistence type="inferred from homology"/>
<evidence type="ECO:0000256" key="2">
    <source>
        <dbReference type="ARBA" id="ARBA00007353"/>
    </source>
</evidence>
<dbReference type="SUPFAM" id="SSF64438">
    <property type="entry name" value="CNF1/YfiH-like putative cysteine hydrolases"/>
    <property type="match status" value="1"/>
</dbReference>
<reference evidence="11 12" key="1">
    <citation type="submission" date="2017-06" db="EMBL/GenBank/DDBJ databases">
        <title>Reclassification of a Polynucleobacter cosmopolitanus strain isolated from tropical Lake Victoria as Polynucleobacter victoriensis comb. nov.</title>
        <authorList>
            <person name="Hahn M.W."/>
        </authorList>
    </citation>
    <scope>NUCLEOTIDE SEQUENCE [LARGE SCALE GENOMIC DNA]</scope>
    <source>
        <strain evidence="11 12">MWH-MoIso2</strain>
    </source>
</reference>
<evidence type="ECO:0000256" key="1">
    <source>
        <dbReference type="ARBA" id="ARBA00000553"/>
    </source>
</evidence>
<evidence type="ECO:0000256" key="8">
    <source>
        <dbReference type="ARBA" id="ARBA00048968"/>
    </source>
</evidence>
<dbReference type="PANTHER" id="PTHR30616:SF2">
    <property type="entry name" value="PURINE NUCLEOSIDE PHOSPHORYLASE LACC1"/>
    <property type="match status" value="1"/>
</dbReference>
<evidence type="ECO:0000256" key="5">
    <source>
        <dbReference type="ARBA" id="ARBA00022801"/>
    </source>
</evidence>
<accession>A0A229FS08</accession>
<dbReference type="GO" id="GO:0005507">
    <property type="term" value="F:copper ion binding"/>
    <property type="evidence" value="ECO:0007669"/>
    <property type="project" value="TreeGrafter"/>
</dbReference>
<dbReference type="AlphaFoldDB" id="A0A229FS08"/>
<dbReference type="NCBIfam" id="TIGR00726">
    <property type="entry name" value="peptidoglycan editing factor PgeF"/>
    <property type="match status" value="1"/>
</dbReference>
<dbReference type="OrthoDB" id="4279at2"/>
<comment type="catalytic activity">
    <reaction evidence="7">
        <text>adenosine + H2O + H(+) = inosine + NH4(+)</text>
        <dbReference type="Rhea" id="RHEA:24408"/>
        <dbReference type="ChEBI" id="CHEBI:15377"/>
        <dbReference type="ChEBI" id="CHEBI:15378"/>
        <dbReference type="ChEBI" id="CHEBI:16335"/>
        <dbReference type="ChEBI" id="CHEBI:17596"/>
        <dbReference type="ChEBI" id="CHEBI:28938"/>
        <dbReference type="EC" id="3.5.4.4"/>
    </reaction>
    <physiologicalReaction direction="left-to-right" evidence="7">
        <dbReference type="Rhea" id="RHEA:24409"/>
    </physiologicalReaction>
</comment>
<organism evidence="11 12">
    <name type="scientific">Polynucleobacter cosmopolitanus</name>
    <dbReference type="NCBI Taxonomy" id="351345"/>
    <lineage>
        <taxon>Bacteria</taxon>
        <taxon>Pseudomonadati</taxon>
        <taxon>Pseudomonadota</taxon>
        <taxon>Betaproteobacteria</taxon>
        <taxon>Burkholderiales</taxon>
        <taxon>Burkholderiaceae</taxon>
        <taxon>Polynucleobacter</taxon>
    </lineage>
</organism>
<dbReference type="InterPro" id="IPR011324">
    <property type="entry name" value="Cytotoxic_necrot_fac-like_cat"/>
</dbReference>
<evidence type="ECO:0000256" key="6">
    <source>
        <dbReference type="ARBA" id="ARBA00022833"/>
    </source>
</evidence>
<dbReference type="Gene3D" id="3.60.140.10">
    <property type="entry name" value="CNF1/YfiH-like putative cysteine hydrolases"/>
    <property type="match status" value="1"/>
</dbReference>
<dbReference type="Pfam" id="PF02578">
    <property type="entry name" value="Cu-oxidase_4"/>
    <property type="match status" value="1"/>
</dbReference>
<evidence type="ECO:0000256" key="4">
    <source>
        <dbReference type="ARBA" id="ARBA00022723"/>
    </source>
</evidence>
<keyword evidence="3" id="KW-0808">Transferase</keyword>
<dbReference type="GO" id="GO:0017061">
    <property type="term" value="F:S-methyl-5-thioadenosine phosphorylase activity"/>
    <property type="evidence" value="ECO:0007669"/>
    <property type="project" value="UniProtKB-EC"/>
</dbReference>
<dbReference type="InterPro" id="IPR038371">
    <property type="entry name" value="Cu_polyphenol_OxRdtase_sf"/>
</dbReference>
<comment type="similarity">
    <text evidence="2 10">Belongs to the purine nucleoside phosphorylase YfiH/LACC1 family.</text>
</comment>
<comment type="catalytic activity">
    <reaction evidence="8">
        <text>adenosine + phosphate = alpha-D-ribose 1-phosphate + adenine</text>
        <dbReference type="Rhea" id="RHEA:27642"/>
        <dbReference type="ChEBI" id="CHEBI:16335"/>
        <dbReference type="ChEBI" id="CHEBI:16708"/>
        <dbReference type="ChEBI" id="CHEBI:43474"/>
        <dbReference type="ChEBI" id="CHEBI:57720"/>
        <dbReference type="EC" id="2.4.2.1"/>
    </reaction>
    <physiologicalReaction direction="left-to-right" evidence="8">
        <dbReference type="Rhea" id="RHEA:27643"/>
    </physiologicalReaction>
</comment>
<keyword evidence="12" id="KW-1185">Reference proteome</keyword>
<dbReference type="CDD" id="cd16833">
    <property type="entry name" value="YfiH"/>
    <property type="match status" value="1"/>
</dbReference>
<name>A0A229FS08_9BURK</name>
<evidence type="ECO:0000313" key="12">
    <source>
        <dbReference type="Proteomes" id="UP000215188"/>
    </source>
</evidence>
<evidence type="ECO:0000313" key="11">
    <source>
        <dbReference type="EMBL" id="OXL14816.1"/>
    </source>
</evidence>
<protein>
    <recommendedName>
        <fullName evidence="10">Purine nucleoside phosphorylase</fullName>
    </recommendedName>
</protein>
<comment type="catalytic activity">
    <reaction evidence="1">
        <text>inosine + phosphate = alpha-D-ribose 1-phosphate + hypoxanthine</text>
        <dbReference type="Rhea" id="RHEA:27646"/>
        <dbReference type="ChEBI" id="CHEBI:17368"/>
        <dbReference type="ChEBI" id="CHEBI:17596"/>
        <dbReference type="ChEBI" id="CHEBI:43474"/>
        <dbReference type="ChEBI" id="CHEBI:57720"/>
        <dbReference type="EC" id="2.4.2.1"/>
    </reaction>
    <physiologicalReaction direction="left-to-right" evidence="1">
        <dbReference type="Rhea" id="RHEA:27647"/>
    </physiologicalReaction>
</comment>
<comment type="caution">
    <text evidence="11">The sequence shown here is derived from an EMBL/GenBank/DDBJ whole genome shotgun (WGS) entry which is preliminary data.</text>
</comment>
<dbReference type="PANTHER" id="PTHR30616">
    <property type="entry name" value="UNCHARACTERIZED PROTEIN YFIH"/>
    <property type="match status" value="1"/>
</dbReference>
<evidence type="ECO:0000256" key="3">
    <source>
        <dbReference type="ARBA" id="ARBA00022679"/>
    </source>
</evidence>
<dbReference type="GO" id="GO:0016787">
    <property type="term" value="F:hydrolase activity"/>
    <property type="evidence" value="ECO:0007669"/>
    <property type="project" value="UniProtKB-KW"/>
</dbReference>
<sequence>MTSSIQLLHWGAPKQIKTMITNRHGGFSQAPFDSLNLGLHVGDDPVVVQKNREALKAVLPHEPVWLNQIHGTQVVDADEHVIGVLNADASVTTTPGQVLAIMTADCLPVLLASKDGKVVGAAHAGWRGLAAGVIEQTVALMRAKQSHQDKTQSEILAYLGPAIGPHAFEVGSEVREIFLAQNPVSAACFEQLQEKGKYLADIYGLACLRLNALGIDFIEGGSECTVQNPDFFSYRRDQQTGRMGSFIWIEATSS</sequence>
<keyword evidence="5" id="KW-0378">Hydrolase</keyword>